<dbReference type="PANTHER" id="PTHR44591">
    <property type="entry name" value="STRESS RESPONSE REGULATOR PROTEIN 1"/>
    <property type="match status" value="1"/>
</dbReference>
<dbReference type="SMART" id="SM00448">
    <property type="entry name" value="REC"/>
    <property type="match status" value="1"/>
</dbReference>
<feature type="modified residue" description="4-aspartylphosphate" evidence="2">
    <location>
        <position position="58"/>
    </location>
</feature>
<dbReference type="EMBL" id="SRRZ01000120">
    <property type="protein sequence ID" value="NQE37254.1"/>
    <property type="molecule type" value="Genomic_DNA"/>
</dbReference>
<dbReference type="InterPro" id="IPR050595">
    <property type="entry name" value="Bact_response_regulator"/>
</dbReference>
<proteinExistence type="predicted"/>
<evidence type="ECO:0000313" key="4">
    <source>
        <dbReference type="EMBL" id="NQE37254.1"/>
    </source>
</evidence>
<sequence>MLILTAKRILVIDDAEDIREVAQVSLEVVGGWEVLTASSGREGVAKALAEQPDAILLDVMMPDQDGPTTFLQLQANNATQHIPVILLTAKALAGDRRMFADLGVVSVIAKPFEPMFLAAQVAEALGWEQK</sequence>
<dbReference type="Proteomes" id="UP000702425">
    <property type="component" value="Unassembled WGS sequence"/>
</dbReference>
<keyword evidence="1 2" id="KW-0597">Phosphoprotein</keyword>
<evidence type="ECO:0000256" key="1">
    <source>
        <dbReference type="ARBA" id="ARBA00022553"/>
    </source>
</evidence>
<feature type="domain" description="Response regulatory" evidence="3">
    <location>
        <begin position="8"/>
        <end position="125"/>
    </location>
</feature>
<evidence type="ECO:0000259" key="3">
    <source>
        <dbReference type="PROSITE" id="PS50110"/>
    </source>
</evidence>
<gene>
    <name evidence="4" type="primary">phoP_7</name>
    <name evidence="4" type="ORF">E5S67_05023</name>
</gene>
<dbReference type="RefSeq" id="WP_172191140.1">
    <property type="nucleotide sequence ID" value="NZ_CAWPPK010000025.1"/>
</dbReference>
<dbReference type="PANTHER" id="PTHR44591:SF22">
    <property type="entry name" value="CHEY SUBFAMILY"/>
    <property type="match status" value="1"/>
</dbReference>
<protein>
    <submittedName>
        <fullName evidence="4">Alkaline phosphatase synthesis transcriptional regulatory protein PhoP</fullName>
    </submittedName>
</protein>
<organism evidence="4 5">
    <name type="scientific">Microcoleus asticus IPMA8</name>
    <dbReference type="NCBI Taxonomy" id="2563858"/>
    <lineage>
        <taxon>Bacteria</taxon>
        <taxon>Bacillati</taxon>
        <taxon>Cyanobacteriota</taxon>
        <taxon>Cyanophyceae</taxon>
        <taxon>Oscillatoriophycideae</taxon>
        <taxon>Oscillatoriales</taxon>
        <taxon>Microcoleaceae</taxon>
        <taxon>Microcoleus</taxon>
        <taxon>Microcoleus asticus</taxon>
    </lineage>
</organism>
<accession>A0ABX2D3P3</accession>
<dbReference type="Pfam" id="PF00072">
    <property type="entry name" value="Response_reg"/>
    <property type="match status" value="1"/>
</dbReference>
<dbReference type="InterPro" id="IPR011006">
    <property type="entry name" value="CheY-like_superfamily"/>
</dbReference>
<evidence type="ECO:0000256" key="2">
    <source>
        <dbReference type="PROSITE-ProRule" id="PRU00169"/>
    </source>
</evidence>
<dbReference type="CDD" id="cd17552">
    <property type="entry name" value="REC_RR468-like"/>
    <property type="match status" value="1"/>
</dbReference>
<evidence type="ECO:0000313" key="5">
    <source>
        <dbReference type="Proteomes" id="UP000702425"/>
    </source>
</evidence>
<keyword evidence="5" id="KW-1185">Reference proteome</keyword>
<dbReference type="Gene3D" id="3.40.50.2300">
    <property type="match status" value="1"/>
</dbReference>
<comment type="caution">
    <text evidence="4">The sequence shown here is derived from an EMBL/GenBank/DDBJ whole genome shotgun (WGS) entry which is preliminary data.</text>
</comment>
<dbReference type="PROSITE" id="PS50110">
    <property type="entry name" value="RESPONSE_REGULATORY"/>
    <property type="match status" value="1"/>
</dbReference>
<name>A0ABX2D3P3_9CYAN</name>
<dbReference type="SUPFAM" id="SSF52172">
    <property type="entry name" value="CheY-like"/>
    <property type="match status" value="1"/>
</dbReference>
<dbReference type="InterPro" id="IPR001789">
    <property type="entry name" value="Sig_transdc_resp-reg_receiver"/>
</dbReference>
<reference evidence="4 5" key="1">
    <citation type="journal article" date="2020" name="Sci. Rep.">
        <title>A novel cyanobacterial geosmin producer, revising GeoA distribution and dispersion patterns in Bacteria.</title>
        <authorList>
            <person name="Churro C."/>
            <person name="Semedo-Aguiar A.P."/>
            <person name="Silva A.D."/>
            <person name="Pereira-Leal J.B."/>
            <person name="Leite R.B."/>
        </authorList>
    </citation>
    <scope>NUCLEOTIDE SEQUENCE [LARGE SCALE GENOMIC DNA]</scope>
    <source>
        <strain evidence="4 5">IPMA8</strain>
    </source>
</reference>